<protein>
    <submittedName>
        <fullName evidence="1">Uncharacterized protein</fullName>
    </submittedName>
</protein>
<dbReference type="KEGG" id="caz:CARG_02930"/>
<gene>
    <name evidence="1" type="ORF">CARG_02930</name>
</gene>
<dbReference type="Proteomes" id="UP000016943">
    <property type="component" value="Chromosome"/>
</dbReference>
<organism evidence="1 2">
    <name type="scientific">Corynebacterium argentoratense DSM 44202</name>
    <dbReference type="NCBI Taxonomy" id="1348662"/>
    <lineage>
        <taxon>Bacteria</taxon>
        <taxon>Bacillati</taxon>
        <taxon>Actinomycetota</taxon>
        <taxon>Actinomycetes</taxon>
        <taxon>Mycobacteriales</taxon>
        <taxon>Corynebacteriaceae</taxon>
        <taxon>Corynebacterium</taxon>
    </lineage>
</organism>
<dbReference type="EMBL" id="CP006365">
    <property type="protein sequence ID" value="AGU14738.1"/>
    <property type="molecule type" value="Genomic_DNA"/>
</dbReference>
<reference evidence="1 2" key="1">
    <citation type="journal article" date="2013" name="Genome Announc.">
        <title>Whole-Genome Sequence of the Clinical Strain Corynebacterium argentoratense DSM 44202, Isolated from a Human Throat Specimen.</title>
        <authorList>
            <person name="Bomholt C."/>
            <person name="Glaub A."/>
            <person name="Gravermann K."/>
            <person name="Albersmeier A."/>
            <person name="Brinkrolf K."/>
            <person name="Ruckert C."/>
            <person name="Tauch A."/>
        </authorList>
    </citation>
    <scope>NUCLEOTIDE SEQUENCE [LARGE SCALE GENOMIC DNA]</scope>
    <source>
        <strain evidence="1">DSM 44202</strain>
    </source>
</reference>
<dbReference type="HOGENOM" id="CLU_3395984_0_0_11"/>
<evidence type="ECO:0000313" key="2">
    <source>
        <dbReference type="Proteomes" id="UP000016943"/>
    </source>
</evidence>
<evidence type="ECO:0000313" key="1">
    <source>
        <dbReference type="EMBL" id="AGU14738.1"/>
    </source>
</evidence>
<keyword evidence="2" id="KW-1185">Reference proteome</keyword>
<proteinExistence type="predicted"/>
<accession>U3GWA4</accession>
<sequence>MTPQPSRSLLVSANLNPIWYSIDVAVRRHDQ</sequence>
<dbReference type="STRING" id="1348662.CARG_02930"/>
<name>U3GWA4_9CORY</name>
<dbReference type="AlphaFoldDB" id="U3GWA4"/>